<name>A0A328E2B7_9ASTE</name>
<gene>
    <name evidence="3" type="ORF">DM860_017291</name>
</gene>
<organism evidence="3 4">
    <name type="scientific">Cuscuta australis</name>
    <dbReference type="NCBI Taxonomy" id="267555"/>
    <lineage>
        <taxon>Eukaryota</taxon>
        <taxon>Viridiplantae</taxon>
        <taxon>Streptophyta</taxon>
        <taxon>Embryophyta</taxon>
        <taxon>Tracheophyta</taxon>
        <taxon>Spermatophyta</taxon>
        <taxon>Magnoliopsida</taxon>
        <taxon>eudicotyledons</taxon>
        <taxon>Gunneridae</taxon>
        <taxon>Pentapetalae</taxon>
        <taxon>asterids</taxon>
        <taxon>lamiids</taxon>
        <taxon>Solanales</taxon>
        <taxon>Convolvulaceae</taxon>
        <taxon>Cuscuteae</taxon>
        <taxon>Cuscuta</taxon>
        <taxon>Cuscuta subgen. Grammica</taxon>
        <taxon>Cuscuta sect. Cleistogrammica</taxon>
    </lineage>
</organism>
<evidence type="ECO:0000313" key="3">
    <source>
        <dbReference type="EMBL" id="RAL52154.1"/>
    </source>
</evidence>
<feature type="region of interest" description="Disordered" evidence="1">
    <location>
        <begin position="137"/>
        <end position="180"/>
    </location>
</feature>
<feature type="region of interest" description="Disordered" evidence="1">
    <location>
        <begin position="206"/>
        <end position="262"/>
    </location>
</feature>
<evidence type="ECO:0000259" key="2">
    <source>
        <dbReference type="Pfam" id="PF14383"/>
    </source>
</evidence>
<dbReference type="PANTHER" id="PTHR35499:SF4">
    <property type="entry name" value="ALC-INTERACTING PROTEIN 1"/>
    <property type="match status" value="1"/>
</dbReference>
<dbReference type="AlphaFoldDB" id="A0A328E2B7"/>
<reference evidence="3 4" key="1">
    <citation type="submission" date="2018-06" db="EMBL/GenBank/DDBJ databases">
        <title>The Genome of Cuscuta australis (Dodder) Provides Insight into the Evolution of Plant Parasitism.</title>
        <authorList>
            <person name="Liu H."/>
        </authorList>
    </citation>
    <scope>NUCLEOTIDE SEQUENCE [LARGE SCALE GENOMIC DNA]</scope>
    <source>
        <strain evidence="4">cv. Yunnan</strain>
        <tissue evidence="3">Vines</tissue>
    </source>
</reference>
<dbReference type="Pfam" id="PF14383">
    <property type="entry name" value="VARLMGL"/>
    <property type="match status" value="1"/>
</dbReference>
<accession>A0A328E2B7</accession>
<feature type="compositionally biased region" description="Basic and acidic residues" evidence="1">
    <location>
        <begin position="234"/>
        <end position="251"/>
    </location>
</feature>
<sequence>MAGSSPENSFPGNCFSGMLTLFLCRKSLPTHPSDQLPDPDSNNPLFVDQESTLKSTTTSPGIVARLMGLESMPDLSAQRSRSFGSFLKSRSVNFIDFSPQTLTGEAQHRRVRTSVSFREAVRSSDREKPDFLILCFDAPGNQPSPQSPPAIAGFQGAKTEEKTSQERKSTMTHAKKRSANRVIVNRKRDLALEKRAVKKPARVAVESKPHRNLKNRCNRSVLDLTPRISPANKPAEKSGKSRNGSKVEHPCNKAQNRRGRRVVNDKAPKAGEGKVVCRGRKEEEEECGGSGEKWFEEICRLAEECAAELWWTCGGVFKVKDWEGICVQFGKQILDALIDDVVLELALMPISGN</sequence>
<protein>
    <recommendedName>
        <fullName evidence="2">DUF3741 domain-containing protein</fullName>
    </recommendedName>
</protein>
<dbReference type="EMBL" id="NQVE01000039">
    <property type="protein sequence ID" value="RAL52154.1"/>
    <property type="molecule type" value="Genomic_DNA"/>
</dbReference>
<dbReference type="Proteomes" id="UP000249390">
    <property type="component" value="Unassembled WGS sequence"/>
</dbReference>
<evidence type="ECO:0000313" key="4">
    <source>
        <dbReference type="Proteomes" id="UP000249390"/>
    </source>
</evidence>
<feature type="domain" description="DUF3741" evidence="2">
    <location>
        <begin position="57"/>
        <end position="74"/>
    </location>
</feature>
<feature type="compositionally biased region" description="Basic and acidic residues" evidence="1">
    <location>
        <begin position="158"/>
        <end position="169"/>
    </location>
</feature>
<dbReference type="InterPro" id="IPR032795">
    <property type="entry name" value="DUF3741-assoc"/>
</dbReference>
<evidence type="ECO:0000256" key="1">
    <source>
        <dbReference type="SAM" id="MobiDB-lite"/>
    </source>
</evidence>
<keyword evidence="4" id="KW-1185">Reference proteome</keyword>
<comment type="caution">
    <text evidence="3">The sequence shown here is derived from an EMBL/GenBank/DDBJ whole genome shotgun (WGS) entry which is preliminary data.</text>
</comment>
<dbReference type="PANTHER" id="PTHR35499">
    <property type="entry name" value="OS05G0128300 PROTEIN"/>
    <property type="match status" value="1"/>
</dbReference>
<proteinExistence type="predicted"/>